<dbReference type="InterPro" id="IPR057229">
    <property type="entry name" value="DUF7907"/>
</dbReference>
<evidence type="ECO:0000256" key="1">
    <source>
        <dbReference type="SAM" id="SignalP"/>
    </source>
</evidence>
<reference evidence="3" key="1">
    <citation type="submission" date="2019-07" db="EMBL/GenBank/DDBJ databases">
        <title>Hyphodiscus hymeniophilus genome sequencing and assembly.</title>
        <authorList>
            <person name="Kramer G."/>
            <person name="Nodwell J."/>
        </authorList>
    </citation>
    <scope>NUCLEOTIDE SEQUENCE</scope>
    <source>
        <strain evidence="3">ATCC 34498</strain>
    </source>
</reference>
<gene>
    <name evidence="3" type="ORF">D0Z07_8543</name>
</gene>
<comment type="caution">
    <text evidence="3">The sequence shown here is derived from an EMBL/GenBank/DDBJ whole genome shotgun (WGS) entry which is preliminary data.</text>
</comment>
<dbReference type="Proteomes" id="UP000785200">
    <property type="component" value="Unassembled WGS sequence"/>
</dbReference>
<proteinExistence type="predicted"/>
<dbReference type="EMBL" id="VNKQ01000018">
    <property type="protein sequence ID" value="KAG0645496.1"/>
    <property type="molecule type" value="Genomic_DNA"/>
</dbReference>
<protein>
    <recommendedName>
        <fullName evidence="2">DUF7907 domain-containing protein</fullName>
    </recommendedName>
</protein>
<keyword evidence="4" id="KW-1185">Reference proteome</keyword>
<name>A0A9P6SPK9_9HELO</name>
<keyword evidence="1" id="KW-0732">Signal</keyword>
<dbReference type="OrthoDB" id="3515453at2759"/>
<feature type="signal peptide" evidence="1">
    <location>
        <begin position="1"/>
        <end position="19"/>
    </location>
</feature>
<feature type="chain" id="PRO_5040317104" description="DUF7907 domain-containing protein" evidence="1">
    <location>
        <begin position="20"/>
        <end position="200"/>
    </location>
</feature>
<evidence type="ECO:0000313" key="3">
    <source>
        <dbReference type="EMBL" id="KAG0645496.1"/>
    </source>
</evidence>
<dbReference type="AlphaFoldDB" id="A0A9P6SPK9"/>
<accession>A0A9P6SPK9</accession>
<dbReference type="Pfam" id="PF25484">
    <property type="entry name" value="DUF7907"/>
    <property type="match status" value="1"/>
</dbReference>
<organism evidence="3 4">
    <name type="scientific">Hyphodiscus hymeniophilus</name>
    <dbReference type="NCBI Taxonomy" id="353542"/>
    <lineage>
        <taxon>Eukaryota</taxon>
        <taxon>Fungi</taxon>
        <taxon>Dikarya</taxon>
        <taxon>Ascomycota</taxon>
        <taxon>Pezizomycotina</taxon>
        <taxon>Leotiomycetes</taxon>
        <taxon>Helotiales</taxon>
        <taxon>Hyphodiscaceae</taxon>
        <taxon>Hyphodiscus</taxon>
    </lineage>
</organism>
<sequence length="200" mass="21437">MRTSTLAGLMALAASSTTAQFVNTTAPFALLVLSQNETYNGTTISPCHEGAAIEGLCIGTKLGSPPPAFVQTYTQNYSASATVDPTIGVVGYLIFDLPVSGLNESSPMSFAYNPSSNVAVPLFEPSESGQEVAFHEDQLFIPSFTNDQVTPPTFEENVFDRWYICNTNVGYNYITVAWALGDAAPQNPSCVKASIRRVFV</sequence>
<evidence type="ECO:0000313" key="4">
    <source>
        <dbReference type="Proteomes" id="UP000785200"/>
    </source>
</evidence>
<feature type="domain" description="DUF7907" evidence="2">
    <location>
        <begin position="34"/>
        <end position="195"/>
    </location>
</feature>
<evidence type="ECO:0000259" key="2">
    <source>
        <dbReference type="Pfam" id="PF25484"/>
    </source>
</evidence>